<evidence type="ECO:0000313" key="1">
    <source>
        <dbReference type="EMBL" id="MPC19015.1"/>
    </source>
</evidence>
<sequence>MNCTGSWHRLNHRSDPTSQPLVSIDIDIEKGFSALLNEGLWKWTERAGVLGEEQHSFQVGRRAEDNLAGIEPALVKMTRVSLPIMFSSFLAVSAVMQPPDSSHSFRLVSSCRKVSDVAPGKYRLVGALAVSVNKQPPVKTSSSSDDAEAVVALLLAYQKSQQKGKCLWIRP</sequence>
<dbReference type="EMBL" id="VSRR010000731">
    <property type="protein sequence ID" value="MPC19015.1"/>
    <property type="molecule type" value="Genomic_DNA"/>
</dbReference>
<reference evidence="1 2" key="1">
    <citation type="submission" date="2019-05" db="EMBL/GenBank/DDBJ databases">
        <title>Another draft genome of Portunus trituberculatus and its Hox gene families provides insights of decapod evolution.</title>
        <authorList>
            <person name="Jeong J.-H."/>
            <person name="Song I."/>
            <person name="Kim S."/>
            <person name="Choi T."/>
            <person name="Kim D."/>
            <person name="Ryu S."/>
            <person name="Kim W."/>
        </authorList>
    </citation>
    <scope>NUCLEOTIDE SEQUENCE [LARGE SCALE GENOMIC DNA]</scope>
    <source>
        <tissue evidence="1">Muscle</tissue>
    </source>
</reference>
<dbReference type="Proteomes" id="UP000324222">
    <property type="component" value="Unassembled WGS sequence"/>
</dbReference>
<dbReference type="AlphaFoldDB" id="A0A5B7DD86"/>
<keyword evidence="2" id="KW-1185">Reference proteome</keyword>
<evidence type="ECO:0000313" key="2">
    <source>
        <dbReference type="Proteomes" id="UP000324222"/>
    </source>
</evidence>
<gene>
    <name evidence="1" type="ORF">E2C01_011919</name>
</gene>
<name>A0A5B7DD86_PORTR</name>
<protein>
    <submittedName>
        <fullName evidence="1">Uncharacterized protein</fullName>
    </submittedName>
</protein>
<organism evidence="1 2">
    <name type="scientific">Portunus trituberculatus</name>
    <name type="common">Swimming crab</name>
    <name type="synonym">Neptunus trituberculatus</name>
    <dbReference type="NCBI Taxonomy" id="210409"/>
    <lineage>
        <taxon>Eukaryota</taxon>
        <taxon>Metazoa</taxon>
        <taxon>Ecdysozoa</taxon>
        <taxon>Arthropoda</taxon>
        <taxon>Crustacea</taxon>
        <taxon>Multicrustacea</taxon>
        <taxon>Malacostraca</taxon>
        <taxon>Eumalacostraca</taxon>
        <taxon>Eucarida</taxon>
        <taxon>Decapoda</taxon>
        <taxon>Pleocyemata</taxon>
        <taxon>Brachyura</taxon>
        <taxon>Eubrachyura</taxon>
        <taxon>Portunoidea</taxon>
        <taxon>Portunidae</taxon>
        <taxon>Portuninae</taxon>
        <taxon>Portunus</taxon>
    </lineage>
</organism>
<comment type="caution">
    <text evidence="1">The sequence shown here is derived from an EMBL/GenBank/DDBJ whole genome shotgun (WGS) entry which is preliminary data.</text>
</comment>
<accession>A0A5B7DD86</accession>
<proteinExistence type="predicted"/>